<evidence type="ECO:0000313" key="2">
    <source>
        <dbReference type="EMBL" id="MQL86898.1"/>
    </source>
</evidence>
<feature type="region of interest" description="Disordered" evidence="1">
    <location>
        <begin position="1"/>
        <end position="20"/>
    </location>
</feature>
<protein>
    <submittedName>
        <fullName evidence="2">Uncharacterized protein</fullName>
    </submittedName>
</protein>
<dbReference type="AlphaFoldDB" id="A0A843UTS8"/>
<name>A0A843UTS8_COLES</name>
<sequence>MTVLSIAQPTDAEGGGKRELAGESPCLALSLRAKTEQTLVRGKDNADSRLAIKQMVSFTLSEKGTFVRKIILEELVKGLDALGLASLDSATSAAASRVPFLVPFPSPLMADEDIANLRTLRRLLLLLLKLQKNANTLTKNGGHGGEPGALRDLPPSLHMAVGSSAADDEKRNTCAMRREVLRNADAMTPGPARLLHDVKTCMTP</sequence>
<organism evidence="2 3">
    <name type="scientific">Colocasia esculenta</name>
    <name type="common">Wild taro</name>
    <name type="synonym">Arum esculentum</name>
    <dbReference type="NCBI Taxonomy" id="4460"/>
    <lineage>
        <taxon>Eukaryota</taxon>
        <taxon>Viridiplantae</taxon>
        <taxon>Streptophyta</taxon>
        <taxon>Embryophyta</taxon>
        <taxon>Tracheophyta</taxon>
        <taxon>Spermatophyta</taxon>
        <taxon>Magnoliopsida</taxon>
        <taxon>Liliopsida</taxon>
        <taxon>Araceae</taxon>
        <taxon>Aroideae</taxon>
        <taxon>Colocasieae</taxon>
        <taxon>Colocasia</taxon>
    </lineage>
</organism>
<proteinExistence type="predicted"/>
<comment type="caution">
    <text evidence="2">The sequence shown here is derived from an EMBL/GenBank/DDBJ whole genome shotgun (WGS) entry which is preliminary data.</text>
</comment>
<evidence type="ECO:0000256" key="1">
    <source>
        <dbReference type="SAM" id="MobiDB-lite"/>
    </source>
</evidence>
<feature type="non-terminal residue" evidence="2">
    <location>
        <position position="1"/>
    </location>
</feature>
<dbReference type="EMBL" id="NMUH01000936">
    <property type="protein sequence ID" value="MQL86898.1"/>
    <property type="molecule type" value="Genomic_DNA"/>
</dbReference>
<evidence type="ECO:0000313" key="3">
    <source>
        <dbReference type="Proteomes" id="UP000652761"/>
    </source>
</evidence>
<gene>
    <name evidence="2" type="ORF">Taro_019431</name>
</gene>
<accession>A0A843UTS8</accession>
<keyword evidence="3" id="KW-1185">Reference proteome</keyword>
<dbReference type="Proteomes" id="UP000652761">
    <property type="component" value="Unassembled WGS sequence"/>
</dbReference>
<reference evidence="2" key="1">
    <citation type="submission" date="2017-07" db="EMBL/GenBank/DDBJ databases">
        <title>Taro Niue Genome Assembly and Annotation.</title>
        <authorList>
            <person name="Atibalentja N."/>
            <person name="Keating K."/>
            <person name="Fields C.J."/>
        </authorList>
    </citation>
    <scope>NUCLEOTIDE SEQUENCE</scope>
    <source>
        <strain evidence="2">Niue_2</strain>
        <tissue evidence="2">Leaf</tissue>
    </source>
</reference>